<dbReference type="PRINTS" id="PR00412">
    <property type="entry name" value="EPOXHYDRLASE"/>
</dbReference>
<dbReference type="InterPro" id="IPR000073">
    <property type="entry name" value="AB_hydrolase_1"/>
</dbReference>
<dbReference type="AlphaFoldDB" id="A0A2P5AJS1"/>
<name>A0A2P5AJS1_PARAD</name>
<keyword evidence="5" id="KW-1185">Reference proteome</keyword>
<evidence type="ECO:0000256" key="1">
    <source>
        <dbReference type="ARBA" id="ARBA00022801"/>
    </source>
</evidence>
<evidence type="ECO:0000313" key="5">
    <source>
        <dbReference type="Proteomes" id="UP000237105"/>
    </source>
</evidence>
<dbReference type="PRINTS" id="PR00111">
    <property type="entry name" value="ABHYDROLASE"/>
</dbReference>
<evidence type="ECO:0000256" key="2">
    <source>
        <dbReference type="ARBA" id="ARBA00038334"/>
    </source>
</evidence>
<organism evidence="4 5">
    <name type="scientific">Parasponia andersonii</name>
    <name type="common">Sponia andersonii</name>
    <dbReference type="NCBI Taxonomy" id="3476"/>
    <lineage>
        <taxon>Eukaryota</taxon>
        <taxon>Viridiplantae</taxon>
        <taxon>Streptophyta</taxon>
        <taxon>Embryophyta</taxon>
        <taxon>Tracheophyta</taxon>
        <taxon>Spermatophyta</taxon>
        <taxon>Magnoliopsida</taxon>
        <taxon>eudicotyledons</taxon>
        <taxon>Gunneridae</taxon>
        <taxon>Pentapetalae</taxon>
        <taxon>rosids</taxon>
        <taxon>fabids</taxon>
        <taxon>Rosales</taxon>
        <taxon>Cannabaceae</taxon>
        <taxon>Parasponia</taxon>
    </lineage>
</organism>
<reference evidence="5" key="1">
    <citation type="submission" date="2016-06" db="EMBL/GenBank/DDBJ databases">
        <title>Parallel loss of symbiosis genes in relatives of nitrogen-fixing non-legume Parasponia.</title>
        <authorList>
            <person name="Van Velzen R."/>
            <person name="Holmer R."/>
            <person name="Bu F."/>
            <person name="Rutten L."/>
            <person name="Van Zeijl A."/>
            <person name="Liu W."/>
            <person name="Santuari L."/>
            <person name="Cao Q."/>
            <person name="Sharma T."/>
            <person name="Shen D."/>
            <person name="Roswanjaya Y."/>
            <person name="Wardhani T."/>
            <person name="Kalhor M.S."/>
            <person name="Jansen J."/>
            <person name="Van den Hoogen J."/>
            <person name="Gungor B."/>
            <person name="Hartog M."/>
            <person name="Hontelez J."/>
            <person name="Verver J."/>
            <person name="Yang W.-C."/>
            <person name="Schijlen E."/>
            <person name="Repin R."/>
            <person name="Schilthuizen M."/>
            <person name="Schranz E."/>
            <person name="Heidstra R."/>
            <person name="Miyata K."/>
            <person name="Fedorova E."/>
            <person name="Kohlen W."/>
            <person name="Bisseling T."/>
            <person name="Smit S."/>
            <person name="Geurts R."/>
        </authorList>
    </citation>
    <scope>NUCLEOTIDE SEQUENCE [LARGE SCALE GENOMIC DNA]</scope>
    <source>
        <strain evidence="5">cv. WU1-14</strain>
    </source>
</reference>
<comment type="caution">
    <text evidence="4">The sequence shown here is derived from an EMBL/GenBank/DDBJ whole genome shotgun (WGS) entry which is preliminary data.</text>
</comment>
<dbReference type="PANTHER" id="PTHR43329">
    <property type="entry name" value="EPOXIDE HYDROLASE"/>
    <property type="match status" value="1"/>
</dbReference>
<comment type="similarity">
    <text evidence="2">Belongs to the AB hydrolase superfamily. Epoxide hydrolase family.</text>
</comment>
<feature type="domain" description="AB hydrolase-1" evidence="3">
    <location>
        <begin position="27"/>
        <end position="294"/>
    </location>
</feature>
<dbReference type="Proteomes" id="UP000237105">
    <property type="component" value="Unassembled WGS sequence"/>
</dbReference>
<keyword evidence="1 4" id="KW-0378">Hydrolase</keyword>
<proteinExistence type="inferred from homology"/>
<dbReference type="OrthoDB" id="7130006at2759"/>
<accession>A0A2P5AJS1</accession>
<protein>
    <submittedName>
        <fullName evidence="4">Epoxide hydrolase-like</fullName>
    </submittedName>
</protein>
<dbReference type="SUPFAM" id="SSF53474">
    <property type="entry name" value="alpha/beta-Hydrolases"/>
    <property type="match status" value="1"/>
</dbReference>
<dbReference type="InterPro" id="IPR029058">
    <property type="entry name" value="AB_hydrolase_fold"/>
</dbReference>
<dbReference type="Gene3D" id="3.40.50.1820">
    <property type="entry name" value="alpha/beta hydrolase"/>
    <property type="match status" value="1"/>
</dbReference>
<gene>
    <name evidence="4" type="ORF">PanWU01x14_325590</name>
</gene>
<dbReference type="STRING" id="3476.A0A2P5AJS1"/>
<dbReference type="GO" id="GO:0016787">
    <property type="term" value="F:hydrolase activity"/>
    <property type="evidence" value="ECO:0007669"/>
    <property type="project" value="UniProtKB-KW"/>
</dbReference>
<dbReference type="EMBL" id="JXTB01000553">
    <property type="protein sequence ID" value="PON36798.1"/>
    <property type="molecule type" value="Genomic_DNA"/>
</dbReference>
<evidence type="ECO:0000313" key="4">
    <source>
        <dbReference type="EMBL" id="PON36798.1"/>
    </source>
</evidence>
<sequence>MDQIQHKYIDARGVKLHIAEIGTGSTAVVFLHGFPEIWYSWRHQMIAIAQAGYRAIAPDLRGYGLSEPHPEPQKASFNDFVEDTLSILDFFKIEKAFLVGKDFGSWPVYLFCLTYPTRVAGVISLGVPFFPPDPQRYKNMPEGFYIFRWKEPGRAEADFGRFDMRTVLRNIYILFSRSEIPIAETDKEIMDLVDSHDTPLPPWFTEEDLSFYATLYQKSGFDSPMQVPYKNPREEFGIAKPKIEVPAMLIMGGKDYFLKFPGIEEYTKNGNMRDYVPNSETKFLAEGTHFMQEQFPEQVNQLIITFLNDHFHV</sequence>
<dbReference type="Pfam" id="PF00561">
    <property type="entry name" value="Abhydrolase_1"/>
    <property type="match status" value="1"/>
</dbReference>
<dbReference type="InterPro" id="IPR000639">
    <property type="entry name" value="Epox_hydrolase-like"/>
</dbReference>
<evidence type="ECO:0000259" key="3">
    <source>
        <dbReference type="Pfam" id="PF00561"/>
    </source>
</evidence>